<protein>
    <recommendedName>
        <fullName evidence="2">FH2 domain-containing protein</fullName>
    </recommendedName>
</protein>
<dbReference type="GO" id="GO:0030866">
    <property type="term" value="P:cortical actin cytoskeleton organization"/>
    <property type="evidence" value="ECO:0007669"/>
    <property type="project" value="TreeGrafter"/>
</dbReference>
<dbReference type="SUPFAM" id="SSF101447">
    <property type="entry name" value="Formin homology 2 domain (FH2 domain)"/>
    <property type="match status" value="1"/>
</dbReference>
<feature type="domain" description="FH2" evidence="2">
    <location>
        <begin position="1"/>
        <end position="288"/>
    </location>
</feature>
<gene>
    <name evidence="3" type="primary">Fhod3</name>
    <name evidence="3" type="ORF">CEXT_222601</name>
</gene>
<dbReference type="Gene3D" id="1.20.58.2220">
    <property type="entry name" value="Formin, FH2 domain"/>
    <property type="match status" value="1"/>
</dbReference>
<feature type="region of interest" description="Disordered" evidence="1">
    <location>
        <begin position="340"/>
        <end position="363"/>
    </location>
</feature>
<dbReference type="GO" id="GO:0051015">
    <property type="term" value="F:actin filament binding"/>
    <property type="evidence" value="ECO:0007669"/>
    <property type="project" value="TreeGrafter"/>
</dbReference>
<dbReference type="GO" id="GO:0005737">
    <property type="term" value="C:cytoplasm"/>
    <property type="evidence" value="ECO:0007669"/>
    <property type="project" value="TreeGrafter"/>
</dbReference>
<proteinExistence type="predicted"/>
<dbReference type="PANTHER" id="PTHR45920:SF4">
    <property type="entry name" value="FORMIN HOMOLOGY 2 DOMAIN CONTAINING, ISOFORM I"/>
    <property type="match status" value="1"/>
</dbReference>
<keyword evidence="4" id="KW-1185">Reference proteome</keyword>
<feature type="region of interest" description="Disordered" evidence="1">
    <location>
        <begin position="272"/>
        <end position="291"/>
    </location>
</feature>
<dbReference type="AlphaFoldDB" id="A0AAV4Q6Z4"/>
<dbReference type="Pfam" id="PF02181">
    <property type="entry name" value="FH2"/>
    <property type="match status" value="1"/>
</dbReference>
<accession>A0AAV4Q6Z4</accession>
<evidence type="ECO:0000313" key="4">
    <source>
        <dbReference type="Proteomes" id="UP001054945"/>
    </source>
</evidence>
<dbReference type="Proteomes" id="UP001054945">
    <property type="component" value="Unassembled WGS sequence"/>
</dbReference>
<dbReference type="PANTHER" id="PTHR45920">
    <property type="entry name" value="FORMIN HOMOLOGY 2 DOMAIN CONTAINING, ISOFORM I"/>
    <property type="match status" value="1"/>
</dbReference>
<evidence type="ECO:0000256" key="1">
    <source>
        <dbReference type="SAM" id="MobiDB-lite"/>
    </source>
</evidence>
<reference evidence="3 4" key="1">
    <citation type="submission" date="2021-06" db="EMBL/GenBank/DDBJ databases">
        <title>Caerostris extrusa draft genome.</title>
        <authorList>
            <person name="Kono N."/>
            <person name="Arakawa K."/>
        </authorList>
    </citation>
    <scope>NUCLEOTIDE SEQUENCE [LARGE SCALE GENOMIC DNA]</scope>
</reference>
<dbReference type="GO" id="GO:0005856">
    <property type="term" value="C:cytoskeleton"/>
    <property type="evidence" value="ECO:0007669"/>
    <property type="project" value="TreeGrafter"/>
</dbReference>
<evidence type="ECO:0000259" key="2">
    <source>
        <dbReference type="PROSITE" id="PS51444"/>
    </source>
</evidence>
<dbReference type="InterPro" id="IPR042201">
    <property type="entry name" value="FH2_Formin_sf"/>
</dbReference>
<name>A0AAV4Q6Z4_CAEEX</name>
<dbReference type="EMBL" id="BPLR01005880">
    <property type="protein sequence ID" value="GIY05798.1"/>
    <property type="molecule type" value="Genomic_DNA"/>
</dbReference>
<dbReference type="PROSITE" id="PS51444">
    <property type="entry name" value="FH2"/>
    <property type="match status" value="1"/>
</dbReference>
<comment type="caution">
    <text evidence="3">The sequence shown here is derived from an EMBL/GenBank/DDBJ whole genome shotgun (WGS) entry which is preliminary data.</text>
</comment>
<feature type="region of interest" description="Disordered" evidence="1">
    <location>
        <begin position="298"/>
        <end position="328"/>
    </location>
</feature>
<organism evidence="3 4">
    <name type="scientific">Caerostris extrusa</name>
    <name type="common">Bark spider</name>
    <name type="synonym">Caerostris bankana</name>
    <dbReference type="NCBI Taxonomy" id="172846"/>
    <lineage>
        <taxon>Eukaryota</taxon>
        <taxon>Metazoa</taxon>
        <taxon>Ecdysozoa</taxon>
        <taxon>Arthropoda</taxon>
        <taxon>Chelicerata</taxon>
        <taxon>Arachnida</taxon>
        <taxon>Araneae</taxon>
        <taxon>Araneomorphae</taxon>
        <taxon>Entelegynae</taxon>
        <taxon>Araneoidea</taxon>
        <taxon>Araneidae</taxon>
        <taxon>Caerostris</taxon>
    </lineage>
</organism>
<dbReference type="InterPro" id="IPR015425">
    <property type="entry name" value="FH2_Formin"/>
</dbReference>
<sequence>MLPTEDEKTRIAEAQMANPDVPLGTAEQFLLTLSSISELEARLRLWAFRLDYETLEREVAEPLMDLKQAIKEIESSDTFRVILSTLRSIKGFHIEYLSKVPEVKDTVQKHSLLHHLCHIVMEKFPKSSDLYSESGSVPERQVTNFPCKLRLPFKNNATLPRFQIDYGEVTKSLNKMESECKASWDYLKAILKHDCNITLKVRTTEFLTDCAERIIVLKVIHRRMINRYSSNSWSTWVVPVRASERAAYPAVLSHPSEFALEYRTTRERVLAADREESQPQGEEQDQREAHHRYPKVGYCARHKRQGQAPQIGPGGSLGRHSAPAKEEADDEILESLVKTATTQPARTEPRIRKKARYGDRKSLRRTLKGGLELSEEERNILSTMTT</sequence>
<evidence type="ECO:0000313" key="3">
    <source>
        <dbReference type="EMBL" id="GIY05798.1"/>
    </source>
</evidence>